<dbReference type="FunFam" id="1.10.420.10:FF:000001">
    <property type="entry name" value="Peroxidase"/>
    <property type="match status" value="1"/>
</dbReference>
<accession>A0ABD3IAC5</accession>
<comment type="cofactor">
    <cofactor evidence="14 17">
        <name>Ca(2+)</name>
        <dbReference type="ChEBI" id="CHEBI:29108"/>
    </cofactor>
    <text evidence="14 17">Binds 2 calcium ions per subunit.</text>
</comment>
<evidence type="ECO:0000256" key="7">
    <source>
        <dbReference type="ARBA" id="ARBA00022723"/>
    </source>
</evidence>
<feature type="binding site" evidence="14">
    <location>
        <position position="259"/>
    </location>
    <ligand>
        <name>Ca(2+)</name>
        <dbReference type="ChEBI" id="CHEBI:29108"/>
        <label>2</label>
    </ligand>
</feature>
<dbReference type="InterPro" id="IPR019793">
    <property type="entry name" value="Peroxidases_heam-ligand_BS"/>
</dbReference>
<dbReference type="GO" id="GO:0005576">
    <property type="term" value="C:extracellular region"/>
    <property type="evidence" value="ECO:0007669"/>
    <property type="project" value="UniProtKB-SubCell"/>
</dbReference>
<feature type="binding site" evidence="14">
    <location>
        <position position="72"/>
    </location>
    <ligand>
        <name>Ca(2+)</name>
        <dbReference type="ChEBI" id="CHEBI:29108"/>
        <label>1</label>
    </ligand>
</feature>
<dbReference type="PRINTS" id="PR00461">
    <property type="entry name" value="PLPEROXIDASE"/>
</dbReference>
<dbReference type="PANTHER" id="PTHR31517">
    <property type="match status" value="1"/>
</dbReference>
<dbReference type="EC" id="1.11.1.7" evidence="4 17"/>
<dbReference type="Gene3D" id="1.10.420.10">
    <property type="entry name" value="Peroxidase, domain 2"/>
    <property type="match status" value="1"/>
</dbReference>
<dbReference type="Pfam" id="PF00141">
    <property type="entry name" value="peroxidase"/>
    <property type="match status" value="1"/>
</dbReference>
<dbReference type="FunFam" id="1.10.520.10:FF:000008">
    <property type="entry name" value="Peroxidase"/>
    <property type="match status" value="1"/>
</dbReference>
<comment type="similarity">
    <text evidence="17">Belongs to the peroxidase family. Classical plant (class III) peroxidase subfamily.</text>
</comment>
<evidence type="ECO:0000256" key="11">
    <source>
        <dbReference type="ARBA" id="ARBA00023324"/>
    </source>
</evidence>
<keyword evidence="10 16" id="KW-1015">Disulfide bond</keyword>
<dbReference type="PROSITE" id="PS00436">
    <property type="entry name" value="PEROXIDASE_2"/>
    <property type="match status" value="1"/>
</dbReference>
<dbReference type="PANTHER" id="PTHR31517:SF48">
    <property type="entry name" value="PEROXIDASE 16-RELATED"/>
    <property type="match status" value="1"/>
</dbReference>
<evidence type="ECO:0000256" key="15">
    <source>
        <dbReference type="PIRSR" id="PIRSR600823-4"/>
    </source>
</evidence>
<feature type="disulfide bond" evidence="16">
    <location>
        <begin position="73"/>
        <end position="78"/>
    </location>
</feature>
<evidence type="ECO:0000256" key="6">
    <source>
        <dbReference type="ARBA" id="ARBA00022617"/>
    </source>
</evidence>
<evidence type="ECO:0000256" key="4">
    <source>
        <dbReference type="ARBA" id="ARBA00012313"/>
    </source>
</evidence>
<keyword evidence="7 14" id="KW-0479">Metal-binding</keyword>
<dbReference type="GO" id="GO:0006979">
    <property type="term" value="P:response to oxidative stress"/>
    <property type="evidence" value="ECO:0007669"/>
    <property type="project" value="UniProtKB-UniRule"/>
</dbReference>
<dbReference type="PROSITE" id="PS00435">
    <property type="entry name" value="PEROXIDASE_1"/>
    <property type="match status" value="1"/>
</dbReference>
<feature type="binding site" evidence="14">
    <location>
        <position position="250"/>
    </location>
    <ligand>
        <name>Ca(2+)</name>
        <dbReference type="ChEBI" id="CHEBI:29108"/>
        <label>2</label>
    </ligand>
</feature>
<dbReference type="InterPro" id="IPR010255">
    <property type="entry name" value="Haem_peroxidase_sf"/>
</dbReference>
<dbReference type="InterPro" id="IPR002016">
    <property type="entry name" value="Haem_peroxidase"/>
</dbReference>
<feature type="binding site" evidence="14">
    <location>
        <position position="93"/>
    </location>
    <ligand>
        <name>Ca(2+)</name>
        <dbReference type="ChEBI" id="CHEBI:29108"/>
        <label>1</label>
    </ligand>
</feature>
<evidence type="ECO:0000256" key="10">
    <source>
        <dbReference type="ARBA" id="ARBA00023157"/>
    </source>
</evidence>
<evidence type="ECO:0000256" key="2">
    <source>
        <dbReference type="ARBA" id="ARBA00002322"/>
    </source>
</evidence>
<keyword evidence="5 17" id="KW-0575">Peroxidase</keyword>
<reference evidence="19 20" key="1">
    <citation type="submission" date="2024-09" db="EMBL/GenBank/DDBJ databases">
        <title>Chromosome-scale assembly of Riccia sorocarpa.</title>
        <authorList>
            <person name="Paukszto L."/>
        </authorList>
    </citation>
    <scope>NUCLEOTIDE SEQUENCE [LARGE SCALE GENOMIC DNA]</scope>
    <source>
        <strain evidence="19">LP-2024</strain>
        <tissue evidence="19">Aerial parts of the thallus</tissue>
    </source>
</reference>
<evidence type="ECO:0000256" key="9">
    <source>
        <dbReference type="ARBA" id="ARBA00023004"/>
    </source>
</evidence>
<dbReference type="GO" id="GO:0140825">
    <property type="term" value="F:lactoperoxidase activity"/>
    <property type="evidence" value="ECO:0007669"/>
    <property type="project" value="UniProtKB-EC"/>
</dbReference>
<keyword evidence="17" id="KW-0964">Secreted</keyword>
<dbReference type="SUPFAM" id="SSF48113">
    <property type="entry name" value="Heme-dependent peroxidases"/>
    <property type="match status" value="1"/>
</dbReference>
<dbReference type="CDD" id="cd00693">
    <property type="entry name" value="secretory_peroxidase"/>
    <property type="match status" value="1"/>
</dbReference>
<evidence type="ECO:0000256" key="16">
    <source>
        <dbReference type="PIRSR" id="PIRSR600823-5"/>
    </source>
</evidence>
<feature type="active site" description="Proton acceptor" evidence="12">
    <location>
        <position position="71"/>
    </location>
</feature>
<feature type="disulfide bond" evidence="16">
    <location>
        <begin position="204"/>
        <end position="236"/>
    </location>
</feature>
<sequence length="331" mass="35709">MASTWSYPHAVVYVLLGTAILSAAVAVDAQLSESFYARTCPGGVQAVANVVNNAVRNDRRNAAGPLRLLFHDCFVRGCDASVLLSSTSGNTAERDAPPNQSLQGFAIIDQAKAALERTCPGVFSCADILALAARDAISFIGGPRWRVFLGRRDGLVSLASQANANLPGEKFAHGALLKVFSRNGFTESEMVVLSGAHTIVLTHCSKVTPRLYNFRSSNGADPHLDKSFVAEKRKQCPNTRRTANKFVLLDSSRGGQTFDANFFSNVLNHRAVFKSDDALIATPSGRSKVVELSRSQPKFFKEFAAAMEKMSGLGVLTGSRGQIRKHCSRKN</sequence>
<feature type="domain" description="Plant heme peroxidase family profile" evidence="18">
    <location>
        <begin position="30"/>
        <end position="331"/>
    </location>
</feature>
<comment type="cofactor">
    <cofactor evidence="14 17">
        <name>heme b</name>
        <dbReference type="ChEBI" id="CHEBI:60344"/>
    </cofactor>
    <text evidence="14 17">Binds 1 heme b (iron(II)-protoporphyrin IX) group per subunit.</text>
</comment>
<evidence type="ECO:0000256" key="3">
    <source>
        <dbReference type="ARBA" id="ARBA00006873"/>
    </source>
</evidence>
<keyword evidence="17" id="KW-0732">Signal</keyword>
<feature type="binding site" evidence="14">
    <location>
        <position position="198"/>
    </location>
    <ligand>
        <name>Ca(2+)</name>
        <dbReference type="ChEBI" id="CHEBI:29108"/>
        <label>2</label>
    </ligand>
</feature>
<keyword evidence="8 17" id="KW-0560">Oxidoreductase</keyword>
<comment type="function">
    <text evidence="2">Removal of H(2)O(2), oxidation of toxic reductants, biosynthesis and degradation of lignin, suberization, auxin catabolism, response to environmental stresses such as wounding, pathogen attack and oxidative stress. These functions might be dependent on each isozyme/isoform in each plant tissue.</text>
</comment>
<comment type="caution">
    <text evidence="19">The sequence shown here is derived from an EMBL/GenBank/DDBJ whole genome shotgun (WGS) entry which is preliminary data.</text>
</comment>
<comment type="subcellular location">
    <subcellularLocation>
        <location evidence="17">Secreted</location>
    </subcellularLocation>
</comment>
<dbReference type="InterPro" id="IPR000823">
    <property type="entry name" value="Peroxidase_pln"/>
</dbReference>
<evidence type="ECO:0000256" key="17">
    <source>
        <dbReference type="RuleBase" id="RU362060"/>
    </source>
</evidence>
<keyword evidence="14 17" id="KW-0106">Calcium</keyword>
<protein>
    <recommendedName>
        <fullName evidence="4 17">Peroxidase</fullName>
        <ecNumber evidence="4 17">1.11.1.7</ecNumber>
    </recommendedName>
</protein>
<feature type="disulfide bond" evidence="16">
    <location>
        <begin position="125"/>
        <end position="327"/>
    </location>
</feature>
<feature type="binding site" evidence="14">
    <location>
        <position position="79"/>
    </location>
    <ligand>
        <name>Ca(2+)</name>
        <dbReference type="ChEBI" id="CHEBI:29108"/>
        <label>1</label>
    </ligand>
</feature>
<organism evidence="19 20">
    <name type="scientific">Riccia sorocarpa</name>
    <dbReference type="NCBI Taxonomy" id="122646"/>
    <lineage>
        <taxon>Eukaryota</taxon>
        <taxon>Viridiplantae</taxon>
        <taxon>Streptophyta</taxon>
        <taxon>Embryophyta</taxon>
        <taxon>Marchantiophyta</taxon>
        <taxon>Marchantiopsida</taxon>
        <taxon>Marchantiidae</taxon>
        <taxon>Marchantiales</taxon>
        <taxon>Ricciaceae</taxon>
        <taxon>Riccia</taxon>
    </lineage>
</organism>
<dbReference type="EMBL" id="JBJQOH010000001">
    <property type="protein sequence ID" value="KAL3699667.1"/>
    <property type="molecule type" value="Genomic_DNA"/>
</dbReference>
<evidence type="ECO:0000256" key="14">
    <source>
        <dbReference type="PIRSR" id="PIRSR600823-3"/>
    </source>
</evidence>
<evidence type="ECO:0000256" key="12">
    <source>
        <dbReference type="PIRSR" id="PIRSR600823-1"/>
    </source>
</evidence>
<evidence type="ECO:0000256" key="13">
    <source>
        <dbReference type="PIRSR" id="PIRSR600823-2"/>
    </source>
</evidence>
<dbReference type="PRINTS" id="PR00458">
    <property type="entry name" value="PEROXIDASE"/>
</dbReference>
<feature type="chain" id="PRO_5044529524" description="Peroxidase" evidence="17">
    <location>
        <begin position="30"/>
        <end position="331"/>
    </location>
</feature>
<evidence type="ECO:0000259" key="18">
    <source>
        <dbReference type="PROSITE" id="PS50873"/>
    </source>
</evidence>
<evidence type="ECO:0000256" key="5">
    <source>
        <dbReference type="ARBA" id="ARBA00022559"/>
    </source>
</evidence>
<evidence type="ECO:0000313" key="19">
    <source>
        <dbReference type="EMBL" id="KAL3699667.1"/>
    </source>
</evidence>
<keyword evidence="6 17" id="KW-0349">Heme</keyword>
<feature type="site" description="Transition state stabilizer" evidence="15">
    <location>
        <position position="67"/>
    </location>
</feature>
<dbReference type="Proteomes" id="UP001633002">
    <property type="component" value="Unassembled WGS sequence"/>
</dbReference>
<keyword evidence="20" id="KW-1185">Reference proteome</keyword>
<feature type="binding site" description="axial binding residue" evidence="14">
    <location>
        <position position="197"/>
    </location>
    <ligand>
        <name>heme b</name>
        <dbReference type="ChEBI" id="CHEBI:60344"/>
    </ligand>
    <ligandPart>
        <name>Fe</name>
        <dbReference type="ChEBI" id="CHEBI:18248"/>
    </ligandPart>
</feature>
<keyword evidence="11 17" id="KW-0376">Hydrogen peroxide</keyword>
<dbReference type="GO" id="GO:0042744">
    <property type="term" value="P:hydrogen peroxide catabolic process"/>
    <property type="evidence" value="ECO:0007669"/>
    <property type="project" value="UniProtKB-KW"/>
</dbReference>
<dbReference type="InterPro" id="IPR019794">
    <property type="entry name" value="Peroxidases_AS"/>
</dbReference>
<evidence type="ECO:0000256" key="8">
    <source>
        <dbReference type="ARBA" id="ARBA00023002"/>
    </source>
</evidence>
<evidence type="ECO:0000313" key="20">
    <source>
        <dbReference type="Proteomes" id="UP001633002"/>
    </source>
</evidence>
<gene>
    <name evidence="19" type="ORF">R1sor_017689</name>
</gene>
<feature type="signal peptide" evidence="17">
    <location>
        <begin position="1"/>
        <end position="29"/>
    </location>
</feature>
<feature type="binding site" evidence="14">
    <location>
        <position position="77"/>
    </location>
    <ligand>
        <name>Ca(2+)</name>
        <dbReference type="ChEBI" id="CHEBI:29108"/>
        <label>1</label>
    </ligand>
</feature>
<name>A0ABD3IAC5_9MARC</name>
<feature type="binding site" evidence="14">
    <location>
        <position position="75"/>
    </location>
    <ligand>
        <name>Ca(2+)</name>
        <dbReference type="ChEBI" id="CHEBI:29108"/>
        <label>1</label>
    </ligand>
</feature>
<dbReference type="InterPro" id="IPR033905">
    <property type="entry name" value="Secretory_peroxidase"/>
</dbReference>
<dbReference type="Gene3D" id="1.10.520.10">
    <property type="match status" value="1"/>
</dbReference>
<proteinExistence type="inferred from homology"/>
<comment type="catalytic activity">
    <reaction evidence="1 17">
        <text>2 a phenolic donor + H2O2 = 2 a phenolic radical donor + 2 H2O</text>
        <dbReference type="Rhea" id="RHEA:56136"/>
        <dbReference type="ChEBI" id="CHEBI:15377"/>
        <dbReference type="ChEBI" id="CHEBI:16240"/>
        <dbReference type="ChEBI" id="CHEBI:139520"/>
        <dbReference type="ChEBI" id="CHEBI:139521"/>
        <dbReference type="EC" id="1.11.1.7"/>
    </reaction>
</comment>
<dbReference type="GO" id="GO:0046872">
    <property type="term" value="F:metal ion binding"/>
    <property type="evidence" value="ECO:0007669"/>
    <property type="project" value="UniProtKB-UniRule"/>
</dbReference>
<dbReference type="GO" id="GO:0020037">
    <property type="term" value="F:heme binding"/>
    <property type="evidence" value="ECO:0007669"/>
    <property type="project" value="UniProtKB-UniRule"/>
</dbReference>
<feature type="binding site" evidence="13">
    <location>
        <position position="167"/>
    </location>
    <ligand>
        <name>substrate</name>
    </ligand>
</feature>
<comment type="similarity">
    <text evidence="3">Belongs to the peroxidase family. Ascorbate peroxidase subfamily.</text>
</comment>
<feature type="disulfide bond" evidence="16">
    <location>
        <begin position="40"/>
        <end position="119"/>
    </location>
</feature>
<dbReference type="PROSITE" id="PS50873">
    <property type="entry name" value="PEROXIDASE_4"/>
    <property type="match status" value="1"/>
</dbReference>
<evidence type="ECO:0000256" key="1">
    <source>
        <dbReference type="ARBA" id="ARBA00000189"/>
    </source>
</evidence>
<feature type="binding site" evidence="14">
    <location>
        <position position="81"/>
    </location>
    <ligand>
        <name>Ca(2+)</name>
        <dbReference type="ChEBI" id="CHEBI:29108"/>
        <label>1</label>
    </ligand>
</feature>
<dbReference type="AlphaFoldDB" id="A0ABD3IAC5"/>
<keyword evidence="9 14" id="KW-0408">Iron</keyword>